<dbReference type="SMART" id="SM01328">
    <property type="entry name" value="zf-3CxxC"/>
    <property type="match status" value="1"/>
</dbReference>
<proteinExistence type="predicted"/>
<dbReference type="OrthoDB" id="8121437at2759"/>
<organism evidence="5 6">
    <name type="scientific">Fusarium austroafricanum</name>
    <dbReference type="NCBI Taxonomy" id="2364996"/>
    <lineage>
        <taxon>Eukaryota</taxon>
        <taxon>Fungi</taxon>
        <taxon>Dikarya</taxon>
        <taxon>Ascomycota</taxon>
        <taxon>Pezizomycotina</taxon>
        <taxon>Sordariomycetes</taxon>
        <taxon>Hypocreomycetidae</taxon>
        <taxon>Hypocreales</taxon>
        <taxon>Nectriaceae</taxon>
        <taxon>Fusarium</taxon>
        <taxon>Fusarium concolor species complex</taxon>
    </lineage>
</organism>
<evidence type="ECO:0000259" key="4">
    <source>
        <dbReference type="SMART" id="SM01328"/>
    </source>
</evidence>
<keyword evidence="6" id="KW-1185">Reference proteome</keyword>
<dbReference type="AlphaFoldDB" id="A0A8H4K4C1"/>
<comment type="caution">
    <text evidence="5">The sequence shown here is derived from an EMBL/GenBank/DDBJ whole genome shotgun (WGS) entry which is preliminary data.</text>
</comment>
<evidence type="ECO:0000256" key="1">
    <source>
        <dbReference type="ARBA" id="ARBA00022723"/>
    </source>
</evidence>
<feature type="domain" description="3CxxC-type" evidence="4">
    <location>
        <begin position="51"/>
        <end position="150"/>
    </location>
</feature>
<gene>
    <name evidence="5" type="ORF">F53441_11446</name>
</gene>
<sequence>MPPKGTKKPSPWSMYPNLHDQVADKLEEVQLDYSFFEHDNDHGTIQTYDTNIMGRFTCHNQKCSTKGWSSKVIAVTIRTYSRDRYNVRVYHQRCKRCDRLGRPTIDEKSYIDRVVYRIKKWNGVDVEIPFFSEKKTQPHEMDFCEGCKAGHCLRGKMNGSVDYLFD</sequence>
<keyword evidence="2" id="KW-0863">Zinc-finger</keyword>
<evidence type="ECO:0000313" key="5">
    <source>
        <dbReference type="EMBL" id="KAF4443397.1"/>
    </source>
</evidence>
<reference evidence="5" key="1">
    <citation type="submission" date="2020-01" db="EMBL/GenBank/DDBJ databases">
        <title>Identification and distribution of gene clusters putatively required for synthesis of sphingolipid metabolism inhibitors in phylogenetically diverse species of the filamentous fungus Fusarium.</title>
        <authorList>
            <person name="Kim H.-S."/>
            <person name="Busman M."/>
            <person name="Brown D.W."/>
            <person name="Divon H."/>
            <person name="Uhlig S."/>
            <person name="Proctor R.H."/>
        </authorList>
    </citation>
    <scope>NUCLEOTIDE SEQUENCE</scope>
    <source>
        <strain evidence="5">NRRL 53441</strain>
    </source>
</reference>
<protein>
    <recommendedName>
        <fullName evidence="4">3CxxC-type domain-containing protein</fullName>
    </recommendedName>
</protein>
<name>A0A8H4K4C1_9HYPO</name>
<evidence type="ECO:0000256" key="2">
    <source>
        <dbReference type="ARBA" id="ARBA00022771"/>
    </source>
</evidence>
<keyword evidence="3" id="KW-0862">Zinc</keyword>
<evidence type="ECO:0000256" key="3">
    <source>
        <dbReference type="ARBA" id="ARBA00022833"/>
    </source>
</evidence>
<keyword evidence="1" id="KW-0479">Metal-binding</keyword>
<dbReference type="GO" id="GO:0008270">
    <property type="term" value="F:zinc ion binding"/>
    <property type="evidence" value="ECO:0007669"/>
    <property type="project" value="UniProtKB-KW"/>
</dbReference>
<dbReference type="Proteomes" id="UP000605986">
    <property type="component" value="Unassembled WGS sequence"/>
</dbReference>
<dbReference type="EMBL" id="JAADJG010000577">
    <property type="protein sequence ID" value="KAF4443397.1"/>
    <property type="molecule type" value="Genomic_DNA"/>
</dbReference>
<evidence type="ECO:0000313" key="6">
    <source>
        <dbReference type="Proteomes" id="UP000605986"/>
    </source>
</evidence>
<accession>A0A8H4K4C1</accession>
<dbReference type="InterPro" id="IPR027377">
    <property type="entry name" value="ZAR1/RTP1-5-like_Znf-3CxxC"/>
</dbReference>
<dbReference type="Pfam" id="PF13695">
    <property type="entry name" value="Zn_ribbon_3CxxC"/>
    <property type="match status" value="1"/>
</dbReference>